<proteinExistence type="predicted"/>
<dbReference type="AlphaFoldDB" id="A0A850PPX2"/>
<evidence type="ECO:0000313" key="3">
    <source>
        <dbReference type="Proteomes" id="UP000570517"/>
    </source>
</evidence>
<dbReference type="EMBL" id="JABFYL010000045">
    <property type="protein sequence ID" value="NVN52688.1"/>
    <property type="molecule type" value="Genomic_DNA"/>
</dbReference>
<protein>
    <recommendedName>
        <fullName evidence="4">Alanine, arginine and proline rich protein</fullName>
    </recommendedName>
</protein>
<keyword evidence="3" id="KW-1185">Reference proteome</keyword>
<feature type="compositionally biased region" description="Basic residues" evidence="1">
    <location>
        <begin position="47"/>
        <end position="58"/>
    </location>
</feature>
<accession>A0A850PPX2</accession>
<evidence type="ECO:0000256" key="1">
    <source>
        <dbReference type="SAM" id="MobiDB-lite"/>
    </source>
</evidence>
<sequence length="178" mass="19568">MTASLIPSDPSPQWATSRIVDYEPTPEALGRWPEPICPAPTTEALHRRSPRPPPRRTPLHLCEPPPPKSAVVFAETALRQVIEVIDRRRPVAQLRPLLAPTLIDSVIAQVGVTRRGSATVKRIRVRAVAAGVDDDGRPAEVCAAEVFATFARSGRVHAVAARIERHKDRWRLVALQIG</sequence>
<evidence type="ECO:0000313" key="2">
    <source>
        <dbReference type="EMBL" id="NVN52688.1"/>
    </source>
</evidence>
<dbReference type="InterPro" id="IPR045596">
    <property type="entry name" value="DUF6459"/>
</dbReference>
<feature type="region of interest" description="Disordered" evidence="1">
    <location>
        <begin position="30"/>
        <end position="64"/>
    </location>
</feature>
<dbReference type="RefSeq" id="WP_178360918.1">
    <property type="nucleotide sequence ID" value="NZ_JABFYL010000045.1"/>
</dbReference>
<organism evidence="2 3">
    <name type="scientific">Mycolicibacterium hippocampi</name>
    <dbReference type="NCBI Taxonomy" id="659824"/>
    <lineage>
        <taxon>Bacteria</taxon>
        <taxon>Bacillati</taxon>
        <taxon>Actinomycetota</taxon>
        <taxon>Actinomycetes</taxon>
        <taxon>Mycobacteriales</taxon>
        <taxon>Mycobacteriaceae</taxon>
        <taxon>Mycolicibacterium</taxon>
    </lineage>
</organism>
<dbReference type="Pfam" id="PF20060">
    <property type="entry name" value="DUF6459"/>
    <property type="match status" value="1"/>
</dbReference>
<dbReference type="Proteomes" id="UP000570517">
    <property type="component" value="Unassembled WGS sequence"/>
</dbReference>
<evidence type="ECO:0008006" key="4">
    <source>
        <dbReference type="Google" id="ProtNLM"/>
    </source>
</evidence>
<name>A0A850PPX2_9MYCO</name>
<gene>
    <name evidence="2" type="ORF">HLY00_4397</name>
</gene>
<reference evidence="2 3" key="1">
    <citation type="submission" date="2020-05" db="EMBL/GenBank/DDBJ databases">
        <title>Draft genome sequence of Mycobacterium hippocampi DL, isolated from European seabass, Dicentrarchus labrax, reared in fish farms.</title>
        <authorList>
            <person name="Stathopoulou P."/>
            <person name="Asimakis E."/>
            <person name="Tzokas K."/>
            <person name="Batargias C."/>
            <person name="Tsiamis G."/>
        </authorList>
    </citation>
    <scope>NUCLEOTIDE SEQUENCE [LARGE SCALE GENOMIC DNA]</scope>
    <source>
        <strain evidence="2 3">DL</strain>
    </source>
</reference>
<comment type="caution">
    <text evidence="2">The sequence shown here is derived from an EMBL/GenBank/DDBJ whole genome shotgun (WGS) entry which is preliminary data.</text>
</comment>